<evidence type="ECO:0000256" key="7">
    <source>
        <dbReference type="SAM" id="MobiDB-lite"/>
    </source>
</evidence>
<feature type="compositionally biased region" description="Polar residues" evidence="7">
    <location>
        <begin position="302"/>
        <end position="315"/>
    </location>
</feature>
<organism evidence="9 10">
    <name type="scientific">Marasmius oreades</name>
    <name type="common">fairy-ring Marasmius</name>
    <dbReference type="NCBI Taxonomy" id="181124"/>
    <lineage>
        <taxon>Eukaryota</taxon>
        <taxon>Fungi</taxon>
        <taxon>Dikarya</taxon>
        <taxon>Basidiomycota</taxon>
        <taxon>Agaricomycotina</taxon>
        <taxon>Agaricomycetes</taxon>
        <taxon>Agaricomycetidae</taxon>
        <taxon>Agaricales</taxon>
        <taxon>Marasmiineae</taxon>
        <taxon>Marasmiaceae</taxon>
        <taxon>Marasmius</taxon>
    </lineage>
</organism>
<gene>
    <name evidence="9" type="ORF">E1B28_001385</name>
</gene>
<dbReference type="Pfam" id="PF07716">
    <property type="entry name" value="bZIP_2"/>
    <property type="match status" value="1"/>
</dbReference>
<dbReference type="SUPFAM" id="SSF57959">
    <property type="entry name" value="Leucine zipper domain"/>
    <property type="match status" value="1"/>
</dbReference>
<dbReference type="GeneID" id="66070461"/>
<protein>
    <recommendedName>
        <fullName evidence="8">BZIP domain-containing protein</fullName>
    </recommendedName>
</protein>
<feature type="compositionally biased region" description="Low complexity" evidence="7">
    <location>
        <begin position="50"/>
        <end position="62"/>
    </location>
</feature>
<dbReference type="AlphaFoldDB" id="A0A9P8AFC5"/>
<evidence type="ECO:0000259" key="8">
    <source>
        <dbReference type="PROSITE" id="PS50217"/>
    </source>
</evidence>
<keyword evidence="5" id="KW-0539">Nucleus</keyword>
<evidence type="ECO:0000256" key="5">
    <source>
        <dbReference type="ARBA" id="ARBA00023242"/>
    </source>
</evidence>
<keyword evidence="10" id="KW-1185">Reference proteome</keyword>
<dbReference type="GO" id="GO:0001228">
    <property type="term" value="F:DNA-binding transcription activator activity, RNA polymerase II-specific"/>
    <property type="evidence" value="ECO:0007669"/>
    <property type="project" value="TreeGrafter"/>
</dbReference>
<dbReference type="RefSeq" id="XP_043016022.1">
    <property type="nucleotide sequence ID" value="XM_043147317.1"/>
</dbReference>
<sequence>MVFYPPLDASNINELALLQTELDRWQTLDFSFDMDDEPGQHESFQGKGPQQSTSSVSQNSQSRVPSASNISDAVLLAQFAANAGSLPSQPNTMNSYSALLNYFQSQGINPATLPPGPTNPTVYHNPFGQTYTSPAFSPWQQAPNHHPFHSPRSPAAGFLAGGTLFQGPVSLGVAQPEQTQTRHYVPSRSPLPAGPSSPKPSSAAATPHPVDDEAAATAIAEDKRQRNTAASARFRIKKKLRNLNLEQTVSELSGRADILEREAADLRRENGWLKEIVMLKGSRMAGIDISPHTIPNLGEGSSMAQADHSNPASNASKDHEESESDEDNSGDYLPEGKGKAKARSKKEKRR</sequence>
<feature type="region of interest" description="Disordered" evidence="7">
    <location>
        <begin position="177"/>
        <end position="210"/>
    </location>
</feature>
<evidence type="ECO:0000313" key="9">
    <source>
        <dbReference type="EMBL" id="KAG7099552.1"/>
    </source>
</evidence>
<name>A0A9P8AFC5_9AGAR</name>
<dbReference type="EMBL" id="CM032181">
    <property type="protein sequence ID" value="KAG7099552.1"/>
    <property type="molecule type" value="Genomic_DNA"/>
</dbReference>
<proteinExistence type="predicted"/>
<dbReference type="Proteomes" id="UP001049176">
    <property type="component" value="Chromosome 1"/>
</dbReference>
<dbReference type="InterPro" id="IPR004827">
    <property type="entry name" value="bZIP"/>
</dbReference>
<dbReference type="PROSITE" id="PS50217">
    <property type="entry name" value="BZIP"/>
    <property type="match status" value="1"/>
</dbReference>
<evidence type="ECO:0000313" key="10">
    <source>
        <dbReference type="Proteomes" id="UP001049176"/>
    </source>
</evidence>
<dbReference type="SMART" id="SM00338">
    <property type="entry name" value="BRLZ"/>
    <property type="match status" value="1"/>
</dbReference>
<keyword evidence="3" id="KW-0238">DNA-binding</keyword>
<keyword evidence="2" id="KW-0805">Transcription regulation</keyword>
<evidence type="ECO:0000256" key="1">
    <source>
        <dbReference type="ARBA" id="ARBA00004123"/>
    </source>
</evidence>
<dbReference type="PROSITE" id="PS00036">
    <property type="entry name" value="BZIP_BASIC"/>
    <property type="match status" value="1"/>
</dbReference>
<comment type="subcellular location">
    <subcellularLocation>
        <location evidence="1">Nucleus</location>
    </subcellularLocation>
</comment>
<feature type="region of interest" description="Disordered" evidence="7">
    <location>
        <begin position="32"/>
        <end position="64"/>
    </location>
</feature>
<dbReference type="PANTHER" id="PTHR13044:SF14">
    <property type="entry name" value="CRYPTOCEPHAL, ISOFORM A"/>
    <property type="match status" value="1"/>
</dbReference>
<evidence type="ECO:0000256" key="2">
    <source>
        <dbReference type="ARBA" id="ARBA00023015"/>
    </source>
</evidence>
<dbReference type="GO" id="GO:0005634">
    <property type="term" value="C:nucleus"/>
    <property type="evidence" value="ECO:0007669"/>
    <property type="project" value="UniProtKB-SubCell"/>
</dbReference>
<dbReference type="Gene3D" id="1.20.5.170">
    <property type="match status" value="1"/>
</dbReference>
<keyword evidence="4" id="KW-0804">Transcription</keyword>
<feature type="domain" description="BZIP" evidence="8">
    <location>
        <begin position="221"/>
        <end position="275"/>
    </location>
</feature>
<accession>A0A9P8AFC5</accession>
<feature type="region of interest" description="Disordered" evidence="7">
    <location>
        <begin position="287"/>
        <end position="350"/>
    </location>
</feature>
<comment type="caution">
    <text evidence="9">The sequence shown here is derived from an EMBL/GenBank/DDBJ whole genome shotgun (WGS) entry which is preliminary data.</text>
</comment>
<dbReference type="InterPro" id="IPR046347">
    <property type="entry name" value="bZIP_sf"/>
</dbReference>
<feature type="coiled-coil region" evidence="6">
    <location>
        <begin position="242"/>
        <end position="269"/>
    </location>
</feature>
<evidence type="ECO:0000256" key="4">
    <source>
        <dbReference type="ARBA" id="ARBA00023163"/>
    </source>
</evidence>
<dbReference type="KEGG" id="more:E1B28_001385"/>
<feature type="compositionally biased region" description="Low complexity" evidence="7">
    <location>
        <begin position="199"/>
        <end position="208"/>
    </location>
</feature>
<dbReference type="OrthoDB" id="1939598at2759"/>
<reference evidence="9" key="1">
    <citation type="journal article" date="2021" name="Genome Biol. Evol.">
        <title>The assembled and annotated genome of the fairy-ring fungus Marasmius oreades.</title>
        <authorList>
            <person name="Hiltunen M."/>
            <person name="Ament-Velasquez S.L."/>
            <person name="Johannesson H."/>
        </authorList>
    </citation>
    <scope>NUCLEOTIDE SEQUENCE</scope>
    <source>
        <strain evidence="9">03SP1</strain>
    </source>
</reference>
<evidence type="ECO:0000256" key="6">
    <source>
        <dbReference type="SAM" id="Coils"/>
    </source>
</evidence>
<dbReference type="GO" id="GO:0000977">
    <property type="term" value="F:RNA polymerase II transcription regulatory region sequence-specific DNA binding"/>
    <property type="evidence" value="ECO:0007669"/>
    <property type="project" value="TreeGrafter"/>
</dbReference>
<dbReference type="PANTHER" id="PTHR13044">
    <property type="entry name" value="ACTIVATING TRANSCRIPTION FACTOR ATF 4/5"/>
    <property type="match status" value="1"/>
</dbReference>
<evidence type="ECO:0000256" key="3">
    <source>
        <dbReference type="ARBA" id="ARBA00023125"/>
    </source>
</evidence>
<keyword evidence="6" id="KW-0175">Coiled coil</keyword>
<dbReference type="CDD" id="cd14705">
    <property type="entry name" value="bZIP_Zip1"/>
    <property type="match status" value="1"/>
</dbReference>
<feature type="compositionally biased region" description="Basic residues" evidence="7">
    <location>
        <begin position="339"/>
        <end position="350"/>
    </location>
</feature>